<proteinExistence type="predicted"/>
<dbReference type="InterPro" id="IPR050370">
    <property type="entry name" value="HES_HEY"/>
</dbReference>
<dbReference type="Pfam" id="PF00010">
    <property type="entry name" value="HLH"/>
    <property type="match status" value="1"/>
</dbReference>
<feature type="domain" description="BHLH" evidence="7">
    <location>
        <begin position="26"/>
        <end position="83"/>
    </location>
</feature>
<evidence type="ECO:0000256" key="1">
    <source>
        <dbReference type="ARBA" id="ARBA00004123"/>
    </source>
</evidence>
<feature type="region of interest" description="Disordered" evidence="6">
    <location>
        <begin position="1"/>
        <end position="37"/>
    </location>
</feature>
<dbReference type="SUPFAM" id="SSF47459">
    <property type="entry name" value="HLH, helix-loop-helix DNA-binding domain"/>
    <property type="match status" value="1"/>
</dbReference>
<accession>A0A9N9MXP3</accession>
<dbReference type="SMART" id="SM00353">
    <property type="entry name" value="HLH"/>
    <property type="match status" value="1"/>
</dbReference>
<keyword evidence="3" id="KW-0238">DNA-binding</keyword>
<dbReference type="InterPro" id="IPR003650">
    <property type="entry name" value="Orange_dom"/>
</dbReference>
<dbReference type="OrthoDB" id="6085656at2759"/>
<dbReference type="Pfam" id="PF07527">
    <property type="entry name" value="Hairy_orange"/>
    <property type="match status" value="1"/>
</dbReference>
<dbReference type="GO" id="GO:0005634">
    <property type="term" value="C:nucleus"/>
    <property type="evidence" value="ECO:0007669"/>
    <property type="project" value="UniProtKB-SubCell"/>
</dbReference>
<evidence type="ECO:0000256" key="2">
    <source>
        <dbReference type="ARBA" id="ARBA00023015"/>
    </source>
</evidence>
<feature type="compositionally biased region" description="Acidic residues" evidence="6">
    <location>
        <begin position="1"/>
        <end position="10"/>
    </location>
</feature>
<dbReference type="FunFam" id="4.10.280.10:FF:000009">
    <property type="entry name" value="Transcription factor HES-1"/>
    <property type="match status" value="1"/>
</dbReference>
<feature type="compositionally biased region" description="Basic and acidic residues" evidence="6">
    <location>
        <begin position="383"/>
        <end position="403"/>
    </location>
</feature>
<name>A0A9N9MXP3_9CUCU</name>
<evidence type="ECO:0000256" key="3">
    <source>
        <dbReference type="ARBA" id="ARBA00023125"/>
    </source>
</evidence>
<dbReference type="GO" id="GO:1990837">
    <property type="term" value="F:sequence-specific double-stranded DNA binding"/>
    <property type="evidence" value="ECO:0007669"/>
    <property type="project" value="UniProtKB-ARBA"/>
</dbReference>
<comment type="subcellular location">
    <subcellularLocation>
        <location evidence="1">Nucleus</location>
    </subcellularLocation>
</comment>
<dbReference type="EMBL" id="OU892284">
    <property type="protein sequence ID" value="CAG9772985.1"/>
    <property type="molecule type" value="Genomic_DNA"/>
</dbReference>
<evidence type="ECO:0000259" key="7">
    <source>
        <dbReference type="PROSITE" id="PS50888"/>
    </source>
</evidence>
<evidence type="ECO:0000259" key="8">
    <source>
        <dbReference type="PROSITE" id="PS51054"/>
    </source>
</evidence>
<dbReference type="Gene3D" id="6.10.250.980">
    <property type="match status" value="1"/>
</dbReference>
<feature type="region of interest" description="Disordered" evidence="6">
    <location>
        <begin position="363"/>
        <end position="403"/>
    </location>
</feature>
<evidence type="ECO:0000313" key="9">
    <source>
        <dbReference type="EMBL" id="CAG9772985.1"/>
    </source>
</evidence>
<dbReference type="InterPro" id="IPR036638">
    <property type="entry name" value="HLH_DNA-bd_sf"/>
</dbReference>
<dbReference type="AlphaFoldDB" id="A0A9N9MXP3"/>
<keyword evidence="2" id="KW-0805">Transcription regulation</keyword>
<dbReference type="PROSITE" id="PS50888">
    <property type="entry name" value="BHLH"/>
    <property type="match status" value="1"/>
</dbReference>
<evidence type="ECO:0000256" key="5">
    <source>
        <dbReference type="ARBA" id="ARBA00023242"/>
    </source>
</evidence>
<feature type="compositionally biased region" description="Basic and acidic residues" evidence="6">
    <location>
        <begin position="24"/>
        <end position="35"/>
    </location>
</feature>
<dbReference type="PANTHER" id="PTHR10985">
    <property type="entry name" value="BASIC HELIX-LOOP-HELIX TRANSCRIPTION FACTOR, HES-RELATED"/>
    <property type="match status" value="1"/>
</dbReference>
<keyword evidence="5" id="KW-0539">Nucleus</keyword>
<dbReference type="SMART" id="SM00511">
    <property type="entry name" value="ORANGE"/>
    <property type="match status" value="1"/>
</dbReference>
<dbReference type="Gene3D" id="4.10.280.10">
    <property type="entry name" value="Helix-loop-helix DNA-binding domain"/>
    <property type="match status" value="1"/>
</dbReference>
<keyword evidence="4" id="KW-0804">Transcription</keyword>
<dbReference type="PROSITE" id="PS51054">
    <property type="entry name" value="ORANGE"/>
    <property type="match status" value="1"/>
</dbReference>
<dbReference type="GO" id="GO:0046983">
    <property type="term" value="F:protein dimerization activity"/>
    <property type="evidence" value="ECO:0007669"/>
    <property type="project" value="InterPro"/>
</dbReference>
<protein>
    <submittedName>
        <fullName evidence="9">Uncharacterized protein</fullName>
    </submittedName>
</protein>
<gene>
    <name evidence="9" type="ORF">CEUTPL_LOCUS13386</name>
</gene>
<dbReference type="InterPro" id="IPR011598">
    <property type="entry name" value="bHLH_dom"/>
</dbReference>
<evidence type="ECO:0000256" key="6">
    <source>
        <dbReference type="SAM" id="MobiDB-lite"/>
    </source>
</evidence>
<dbReference type="GO" id="GO:0006355">
    <property type="term" value="P:regulation of DNA-templated transcription"/>
    <property type="evidence" value="ECO:0007669"/>
    <property type="project" value="InterPro"/>
</dbReference>
<evidence type="ECO:0000256" key="4">
    <source>
        <dbReference type="ARBA" id="ARBA00023163"/>
    </source>
</evidence>
<reference evidence="9" key="1">
    <citation type="submission" date="2022-01" db="EMBL/GenBank/DDBJ databases">
        <authorList>
            <person name="King R."/>
        </authorList>
    </citation>
    <scope>NUCLEOTIDE SEQUENCE</scope>
</reference>
<feature type="domain" description="Orange" evidence="8">
    <location>
        <begin position="102"/>
        <end position="135"/>
    </location>
</feature>
<sequence length="403" mass="45474">MMPISDDEYDIPSQDSQSGTMSKAELRKTHKPIMEKRRRARINNCLNEIKNLILEAMNKDPARHTKLEKADILEMAVKHLQNVQRQQLAVAIASDPTVIRKFKSGFNDCATEIDRFITKSDGPGSGMRDRVSNHLQKCINGLDQVAQFSAPANLPFTSNTIFATNQNSETHSGDQNNNPRIQIPQGIQLIPSRLPTGELALLVPNSSNLPYFPLPHRPSAFVTVKPQTSEPPKILSPPLSPVEVSKGFRPLHKPKPNYPEDHQVPQISSTVITEVKTMKFPIHKPLEKERKLVEHTSVIRKLSEPLCIITNQGERYKQAQQKEDSINLEENQPRGIKRDYSEIQVPNEIFARPNKIVKVSHHVVPPSSYVRPNDSGGESSRLGSKEPSDDKQKGDQNDMWRPW</sequence>
<dbReference type="CDD" id="cd18913">
    <property type="entry name" value="bHLH-O_hairy_like"/>
    <property type="match status" value="1"/>
</dbReference>
<organism evidence="9 10">
    <name type="scientific">Ceutorhynchus assimilis</name>
    <name type="common">cabbage seed weevil</name>
    <dbReference type="NCBI Taxonomy" id="467358"/>
    <lineage>
        <taxon>Eukaryota</taxon>
        <taxon>Metazoa</taxon>
        <taxon>Ecdysozoa</taxon>
        <taxon>Arthropoda</taxon>
        <taxon>Hexapoda</taxon>
        <taxon>Insecta</taxon>
        <taxon>Pterygota</taxon>
        <taxon>Neoptera</taxon>
        <taxon>Endopterygota</taxon>
        <taxon>Coleoptera</taxon>
        <taxon>Polyphaga</taxon>
        <taxon>Cucujiformia</taxon>
        <taxon>Curculionidae</taxon>
        <taxon>Ceutorhynchinae</taxon>
        <taxon>Ceutorhynchus</taxon>
    </lineage>
</organism>
<dbReference type="Proteomes" id="UP001152799">
    <property type="component" value="Chromosome 8"/>
</dbReference>
<dbReference type="SUPFAM" id="SSF158457">
    <property type="entry name" value="Orange domain-like"/>
    <property type="match status" value="1"/>
</dbReference>
<keyword evidence="10" id="KW-1185">Reference proteome</keyword>
<evidence type="ECO:0000313" key="10">
    <source>
        <dbReference type="Proteomes" id="UP001152799"/>
    </source>
</evidence>